<protein>
    <submittedName>
        <fullName evidence="1">Uncharacterized protein</fullName>
    </submittedName>
</protein>
<dbReference type="Proteomes" id="UP000053989">
    <property type="component" value="Unassembled WGS sequence"/>
</dbReference>
<name>A0A0C3CPC7_9AGAM</name>
<reference evidence="1 2" key="1">
    <citation type="submission" date="2014-04" db="EMBL/GenBank/DDBJ databases">
        <authorList>
            <consortium name="DOE Joint Genome Institute"/>
            <person name="Kuo A."/>
            <person name="Kohler A."/>
            <person name="Nagy L.G."/>
            <person name="Floudas D."/>
            <person name="Copeland A."/>
            <person name="Barry K.W."/>
            <person name="Cichocki N."/>
            <person name="Veneault-Fourrey C."/>
            <person name="LaButti K."/>
            <person name="Lindquist E.A."/>
            <person name="Lipzen A."/>
            <person name="Lundell T."/>
            <person name="Morin E."/>
            <person name="Murat C."/>
            <person name="Sun H."/>
            <person name="Tunlid A."/>
            <person name="Henrissat B."/>
            <person name="Grigoriev I.V."/>
            <person name="Hibbett D.S."/>
            <person name="Martin F."/>
            <person name="Nordberg H.P."/>
            <person name="Cantor M.N."/>
            <person name="Hua S.X."/>
        </authorList>
    </citation>
    <scope>NUCLEOTIDE SEQUENCE [LARGE SCALE GENOMIC DNA]</scope>
    <source>
        <strain evidence="1 2">Foug A</strain>
    </source>
</reference>
<evidence type="ECO:0000313" key="1">
    <source>
        <dbReference type="EMBL" id="KIM50465.1"/>
    </source>
</evidence>
<reference evidence="2" key="2">
    <citation type="submission" date="2015-01" db="EMBL/GenBank/DDBJ databases">
        <title>Evolutionary Origins and Diversification of the Mycorrhizal Mutualists.</title>
        <authorList>
            <consortium name="DOE Joint Genome Institute"/>
            <consortium name="Mycorrhizal Genomics Consortium"/>
            <person name="Kohler A."/>
            <person name="Kuo A."/>
            <person name="Nagy L.G."/>
            <person name="Floudas D."/>
            <person name="Copeland A."/>
            <person name="Barry K.W."/>
            <person name="Cichocki N."/>
            <person name="Veneault-Fourrey C."/>
            <person name="LaButti K."/>
            <person name="Lindquist E.A."/>
            <person name="Lipzen A."/>
            <person name="Lundell T."/>
            <person name="Morin E."/>
            <person name="Murat C."/>
            <person name="Riley R."/>
            <person name="Ohm R."/>
            <person name="Sun H."/>
            <person name="Tunlid A."/>
            <person name="Henrissat B."/>
            <person name="Grigoriev I.V."/>
            <person name="Hibbett D.S."/>
            <person name="Martin F."/>
        </authorList>
    </citation>
    <scope>NUCLEOTIDE SEQUENCE [LARGE SCALE GENOMIC DNA]</scope>
    <source>
        <strain evidence="2">Foug A</strain>
    </source>
</reference>
<dbReference type="AlphaFoldDB" id="A0A0C3CPC7"/>
<sequence length="151" mass="17079">MGMGYEPPRPLPPAEAWENLDEVRPLNLSHPPSASPPYLVLHLPLLPSRPKIKTQPNSFGLFQLYDEDSLPIDDPDMENLLDEVGPFVTGKTSSKLNEGITDANNPFYPYPNETSLLLGDWYWNQGHQKSQAGFKKLLDIIRDPEYHPNDV</sequence>
<organism evidence="1 2">
    <name type="scientific">Scleroderma citrinum Foug A</name>
    <dbReference type="NCBI Taxonomy" id="1036808"/>
    <lineage>
        <taxon>Eukaryota</taxon>
        <taxon>Fungi</taxon>
        <taxon>Dikarya</taxon>
        <taxon>Basidiomycota</taxon>
        <taxon>Agaricomycotina</taxon>
        <taxon>Agaricomycetes</taxon>
        <taxon>Agaricomycetidae</taxon>
        <taxon>Boletales</taxon>
        <taxon>Sclerodermatineae</taxon>
        <taxon>Sclerodermataceae</taxon>
        <taxon>Scleroderma</taxon>
    </lineage>
</organism>
<proteinExistence type="predicted"/>
<dbReference type="OrthoDB" id="2693375at2759"/>
<dbReference type="EMBL" id="KN822423">
    <property type="protein sequence ID" value="KIM50465.1"/>
    <property type="molecule type" value="Genomic_DNA"/>
</dbReference>
<dbReference type="STRING" id="1036808.A0A0C3CPC7"/>
<dbReference type="InParanoid" id="A0A0C3CPC7"/>
<accession>A0A0C3CPC7</accession>
<keyword evidence="2" id="KW-1185">Reference proteome</keyword>
<gene>
    <name evidence="1" type="ORF">SCLCIDRAFT_34265</name>
</gene>
<evidence type="ECO:0000313" key="2">
    <source>
        <dbReference type="Proteomes" id="UP000053989"/>
    </source>
</evidence>
<dbReference type="HOGENOM" id="CLU_1870124_0_0_1"/>